<accession>A0A7S2UMP5</accession>
<dbReference type="Pfam" id="PF13424">
    <property type="entry name" value="TPR_12"/>
    <property type="match status" value="1"/>
</dbReference>
<gene>
    <name evidence="1" type="ORF">ASEP1449_LOCUS16424</name>
</gene>
<protein>
    <submittedName>
        <fullName evidence="1">Uncharacterized protein</fullName>
    </submittedName>
</protein>
<dbReference type="SUPFAM" id="SSF48452">
    <property type="entry name" value="TPR-like"/>
    <property type="match status" value="1"/>
</dbReference>
<proteinExistence type="predicted"/>
<reference evidence="1" key="1">
    <citation type="submission" date="2021-01" db="EMBL/GenBank/DDBJ databases">
        <authorList>
            <person name="Corre E."/>
            <person name="Pelletier E."/>
            <person name="Niang G."/>
            <person name="Scheremetjew M."/>
            <person name="Finn R."/>
            <person name="Kale V."/>
            <person name="Holt S."/>
            <person name="Cochrane G."/>
            <person name="Meng A."/>
            <person name="Brown T."/>
            <person name="Cohen L."/>
        </authorList>
    </citation>
    <scope>NUCLEOTIDE SEQUENCE</scope>
    <source>
        <strain evidence="1">CCMP2084</strain>
    </source>
</reference>
<dbReference type="Gene3D" id="1.25.40.10">
    <property type="entry name" value="Tetratricopeptide repeat domain"/>
    <property type="match status" value="1"/>
</dbReference>
<dbReference type="AlphaFoldDB" id="A0A7S2UMP5"/>
<dbReference type="InterPro" id="IPR011990">
    <property type="entry name" value="TPR-like_helical_dom_sf"/>
</dbReference>
<sequence>MRSTGNIESERKNYKQAMSFLMRALRIYEDAPDQDKNVAATLVDSASVLESSGKKDEAREVYLEAFVIYKGAGLKDEDPSVAHIIVQTKALGLQCECTQEKCESFPCKSLDPKKGLI</sequence>
<dbReference type="EMBL" id="HBHQ01024373">
    <property type="protein sequence ID" value="CAD9824590.1"/>
    <property type="molecule type" value="Transcribed_RNA"/>
</dbReference>
<name>A0A7S2UMP5_9STRA</name>
<evidence type="ECO:0000313" key="1">
    <source>
        <dbReference type="EMBL" id="CAD9824590.1"/>
    </source>
</evidence>
<organism evidence="1">
    <name type="scientific">Attheya septentrionalis</name>
    <dbReference type="NCBI Taxonomy" id="420275"/>
    <lineage>
        <taxon>Eukaryota</taxon>
        <taxon>Sar</taxon>
        <taxon>Stramenopiles</taxon>
        <taxon>Ochrophyta</taxon>
        <taxon>Bacillariophyta</taxon>
        <taxon>Coscinodiscophyceae</taxon>
        <taxon>Chaetocerotophycidae</taxon>
        <taxon>Chaetocerotales</taxon>
        <taxon>Attheyaceae</taxon>
        <taxon>Attheya</taxon>
    </lineage>
</organism>